<organism evidence="3 4">
    <name type="scientific">Macrostomum lignano</name>
    <dbReference type="NCBI Taxonomy" id="282301"/>
    <lineage>
        <taxon>Eukaryota</taxon>
        <taxon>Metazoa</taxon>
        <taxon>Spiralia</taxon>
        <taxon>Lophotrochozoa</taxon>
        <taxon>Platyhelminthes</taxon>
        <taxon>Rhabditophora</taxon>
        <taxon>Macrostomorpha</taxon>
        <taxon>Macrostomida</taxon>
        <taxon>Macrostomidae</taxon>
        <taxon>Macrostomum</taxon>
    </lineage>
</organism>
<dbReference type="PROSITE" id="PS50835">
    <property type="entry name" value="IG_LIKE"/>
    <property type="match status" value="1"/>
</dbReference>
<sequence length="258" mass="27871">DSGSNGDILLARVRPSDAGAYACKGELQSTSNSVGGSIDVSVVEVRVYQPPMIVRGPSTVDNSKALQGRTVEFQCLVEGFPAPQIYWLVDNRSIDANDPDTAAWLGARRLWSRQEAEGGSNTSPPIRMRSLLKVLDFMGGEGEAEGMPSDRWRQVPTFTCEAVLSVPGVAIETTRKSFEPTVVYKPQMSPSWQQDLFATGVLGGSASMVCRADGPDPSEIQLRFMRDSLAVGNNGLSGRVTLTEERGPTFARLTMNLV</sequence>
<dbReference type="AlphaFoldDB" id="A0A1I8HXQ4"/>
<dbReference type="InterPro" id="IPR013783">
    <property type="entry name" value="Ig-like_fold"/>
</dbReference>
<dbReference type="PANTHER" id="PTHR10075">
    <property type="entry name" value="BASIGIN RELATED"/>
    <property type="match status" value="1"/>
</dbReference>
<evidence type="ECO:0000313" key="4">
    <source>
        <dbReference type="WBParaSite" id="maker-uti_cns_0008491-snap-gene-0.4-mRNA-1"/>
    </source>
</evidence>
<evidence type="ECO:0000313" key="3">
    <source>
        <dbReference type="Proteomes" id="UP000095280"/>
    </source>
</evidence>
<keyword evidence="3" id="KW-1185">Reference proteome</keyword>
<dbReference type="PANTHER" id="PTHR10075:SF14">
    <property type="entry name" value="CELL ADHESION MOLECULE DSCAM2-RELATED"/>
    <property type="match status" value="1"/>
</dbReference>
<dbReference type="Proteomes" id="UP000095280">
    <property type="component" value="Unplaced"/>
</dbReference>
<dbReference type="InterPro" id="IPR007110">
    <property type="entry name" value="Ig-like_dom"/>
</dbReference>
<keyword evidence="1" id="KW-0393">Immunoglobulin domain</keyword>
<dbReference type="Gene3D" id="2.60.40.10">
    <property type="entry name" value="Immunoglobulins"/>
    <property type="match status" value="1"/>
</dbReference>
<name>A0A1I8HXQ4_9PLAT</name>
<feature type="domain" description="Ig-like" evidence="2">
    <location>
        <begin position="51"/>
        <end position="99"/>
    </location>
</feature>
<dbReference type="WBParaSite" id="maker-uti_cns_0008491-snap-gene-0.4-mRNA-1">
    <property type="protein sequence ID" value="maker-uti_cns_0008491-snap-gene-0.4-mRNA-1"/>
    <property type="gene ID" value="maker-uti_cns_0008491-snap-gene-0.4"/>
</dbReference>
<dbReference type="SUPFAM" id="SSF48726">
    <property type="entry name" value="Immunoglobulin"/>
    <property type="match status" value="1"/>
</dbReference>
<proteinExistence type="predicted"/>
<evidence type="ECO:0000259" key="2">
    <source>
        <dbReference type="PROSITE" id="PS50835"/>
    </source>
</evidence>
<accession>A0A1I8HXQ4</accession>
<evidence type="ECO:0000256" key="1">
    <source>
        <dbReference type="ARBA" id="ARBA00023319"/>
    </source>
</evidence>
<protein>
    <submittedName>
        <fullName evidence="4">Ig-like domain-containing protein</fullName>
    </submittedName>
</protein>
<reference evidence="4" key="1">
    <citation type="submission" date="2016-11" db="UniProtKB">
        <authorList>
            <consortium name="WormBaseParasite"/>
        </authorList>
    </citation>
    <scope>IDENTIFICATION</scope>
</reference>
<dbReference type="InterPro" id="IPR036179">
    <property type="entry name" value="Ig-like_dom_sf"/>
</dbReference>